<organism evidence="2 3">
    <name type="scientific">Cesiribacter andamanensis AMV16</name>
    <dbReference type="NCBI Taxonomy" id="1279009"/>
    <lineage>
        <taxon>Bacteria</taxon>
        <taxon>Pseudomonadati</taxon>
        <taxon>Bacteroidota</taxon>
        <taxon>Cytophagia</taxon>
        <taxon>Cytophagales</taxon>
        <taxon>Cesiribacteraceae</taxon>
        <taxon>Cesiribacter</taxon>
    </lineage>
</organism>
<feature type="signal peptide" evidence="1">
    <location>
        <begin position="1"/>
        <end position="21"/>
    </location>
</feature>
<keyword evidence="1" id="KW-0732">Signal</keyword>
<gene>
    <name evidence="2" type="ORF">ADICEAN_00522</name>
</gene>
<protein>
    <recommendedName>
        <fullName evidence="4">DUF3575 domain-containing protein</fullName>
    </recommendedName>
</protein>
<name>M7P186_9BACT</name>
<reference evidence="2 3" key="1">
    <citation type="journal article" date="2013" name="Genome Announc.">
        <title>Draft Genome Sequence of Cesiribacter andamanensis Strain AMV16T, Isolated from a Soil Sample from a Mud Volcano in the Andaman Islands, India.</title>
        <authorList>
            <person name="Shivaji S."/>
            <person name="Ara S."/>
            <person name="Begum Z."/>
            <person name="Srinivas T.N."/>
            <person name="Singh A."/>
            <person name="Kumar Pinnaka A."/>
        </authorList>
    </citation>
    <scope>NUCLEOTIDE SEQUENCE [LARGE SCALE GENOMIC DNA]</scope>
    <source>
        <strain evidence="2 3">AMV16</strain>
    </source>
</reference>
<comment type="caution">
    <text evidence="2">The sequence shown here is derived from an EMBL/GenBank/DDBJ whole genome shotgun (WGS) entry which is preliminary data.</text>
</comment>
<evidence type="ECO:0000256" key="1">
    <source>
        <dbReference type="SAM" id="SignalP"/>
    </source>
</evidence>
<accession>M7P186</accession>
<sequence>MKKTGVLIGFIMMLMALQAQAQDYGTAVGLRLSPFWGASIKHFISGTDALEGIVHSRWHAFKVTGLWERHTPAFREPGLKFYYGAGAHLGATSGRYYNDSYYNRGRLILGIDGILGLEYTVQDASVPLSASLDWKPAFDLAPFAGFWGSELALSVRYTF</sequence>
<dbReference type="eggNOG" id="ENOG50335VV">
    <property type="taxonomic scope" value="Bacteria"/>
</dbReference>
<feature type="chain" id="PRO_5004082851" description="DUF3575 domain-containing protein" evidence="1">
    <location>
        <begin position="22"/>
        <end position="159"/>
    </location>
</feature>
<dbReference type="RefSeq" id="WP_009193929.1">
    <property type="nucleotide sequence ID" value="NZ_AODQ01000007.1"/>
</dbReference>
<proteinExistence type="predicted"/>
<dbReference type="AlphaFoldDB" id="M7P186"/>
<evidence type="ECO:0000313" key="3">
    <source>
        <dbReference type="Proteomes" id="UP000011910"/>
    </source>
</evidence>
<dbReference type="STRING" id="1279009.ADICEAN_00522"/>
<dbReference type="OrthoDB" id="978645at2"/>
<keyword evidence="3" id="KW-1185">Reference proteome</keyword>
<dbReference type="EMBL" id="AODQ01000007">
    <property type="protein sequence ID" value="EMR04359.1"/>
    <property type="molecule type" value="Genomic_DNA"/>
</dbReference>
<dbReference type="Proteomes" id="UP000011910">
    <property type="component" value="Unassembled WGS sequence"/>
</dbReference>
<evidence type="ECO:0000313" key="2">
    <source>
        <dbReference type="EMBL" id="EMR04359.1"/>
    </source>
</evidence>
<evidence type="ECO:0008006" key="4">
    <source>
        <dbReference type="Google" id="ProtNLM"/>
    </source>
</evidence>